<feature type="signal peptide" evidence="1">
    <location>
        <begin position="1"/>
        <end position="22"/>
    </location>
</feature>
<dbReference type="AlphaFoldDB" id="A0A8K0TB93"/>
<gene>
    <name evidence="2" type="ORF">B0T11DRAFT_103673</name>
</gene>
<reference evidence="2" key="1">
    <citation type="journal article" date="2021" name="Nat. Commun.">
        <title>Genetic determinants of endophytism in the Arabidopsis root mycobiome.</title>
        <authorList>
            <person name="Mesny F."/>
            <person name="Miyauchi S."/>
            <person name="Thiergart T."/>
            <person name="Pickel B."/>
            <person name="Atanasova L."/>
            <person name="Karlsson M."/>
            <person name="Huettel B."/>
            <person name="Barry K.W."/>
            <person name="Haridas S."/>
            <person name="Chen C."/>
            <person name="Bauer D."/>
            <person name="Andreopoulos W."/>
            <person name="Pangilinan J."/>
            <person name="LaButti K."/>
            <person name="Riley R."/>
            <person name="Lipzen A."/>
            <person name="Clum A."/>
            <person name="Drula E."/>
            <person name="Henrissat B."/>
            <person name="Kohler A."/>
            <person name="Grigoriev I.V."/>
            <person name="Martin F.M."/>
            <person name="Hacquard S."/>
        </authorList>
    </citation>
    <scope>NUCLEOTIDE SEQUENCE</scope>
    <source>
        <strain evidence="2">MPI-CAGE-AT-0016</strain>
    </source>
</reference>
<evidence type="ECO:0000256" key="1">
    <source>
        <dbReference type="SAM" id="SignalP"/>
    </source>
</evidence>
<keyword evidence="3" id="KW-1185">Reference proteome</keyword>
<keyword evidence="1" id="KW-0732">Signal</keyword>
<organism evidence="2 3">
    <name type="scientific">Plectosphaerella cucumerina</name>
    <dbReference type="NCBI Taxonomy" id="40658"/>
    <lineage>
        <taxon>Eukaryota</taxon>
        <taxon>Fungi</taxon>
        <taxon>Dikarya</taxon>
        <taxon>Ascomycota</taxon>
        <taxon>Pezizomycotina</taxon>
        <taxon>Sordariomycetes</taxon>
        <taxon>Hypocreomycetidae</taxon>
        <taxon>Glomerellales</taxon>
        <taxon>Plectosphaerellaceae</taxon>
        <taxon>Plectosphaerella</taxon>
    </lineage>
</organism>
<evidence type="ECO:0000313" key="3">
    <source>
        <dbReference type="Proteomes" id="UP000813385"/>
    </source>
</evidence>
<dbReference type="EMBL" id="JAGPXD010000004">
    <property type="protein sequence ID" value="KAH7358422.1"/>
    <property type="molecule type" value="Genomic_DNA"/>
</dbReference>
<dbReference type="Proteomes" id="UP000813385">
    <property type="component" value="Unassembled WGS sequence"/>
</dbReference>
<feature type="chain" id="PRO_5035482653" description="Secreted protein" evidence="1">
    <location>
        <begin position="23"/>
        <end position="151"/>
    </location>
</feature>
<proteinExistence type="predicted"/>
<accession>A0A8K0TB93</accession>
<protein>
    <recommendedName>
        <fullName evidence="4">Secreted protein</fullName>
    </recommendedName>
</protein>
<comment type="caution">
    <text evidence="2">The sequence shown here is derived from an EMBL/GenBank/DDBJ whole genome shotgun (WGS) entry which is preliminary data.</text>
</comment>
<evidence type="ECO:0000313" key="2">
    <source>
        <dbReference type="EMBL" id="KAH7358422.1"/>
    </source>
</evidence>
<sequence length="151" mass="16273">MRCWSATSMPLTIAALLAKVQARKTARGRHPDHHDDDEVAYAGQWYSATSDGLSGSIRLPVSTHTPPVIHDTNDATTCPSLILLHRRGTGSGFAGTGWPYPVQLEGWSWVRWSCFGVASSAVHFDVRSASGTTQNRSSGVLSRLILRTGVG</sequence>
<evidence type="ECO:0008006" key="4">
    <source>
        <dbReference type="Google" id="ProtNLM"/>
    </source>
</evidence>
<name>A0A8K0TB93_9PEZI</name>